<feature type="domain" description="RmlD-like substrate binding" evidence="4">
    <location>
        <begin position="96"/>
        <end position="268"/>
    </location>
</feature>
<evidence type="ECO:0000256" key="3">
    <source>
        <dbReference type="SAM" id="MobiDB-lite"/>
    </source>
</evidence>
<reference evidence="5" key="2">
    <citation type="journal article" date="2022" name="Hortic Res">
        <title>The genome of Dioscorea zingiberensis sheds light on the biosynthesis, origin and evolution of the medicinally important diosgenin saponins.</title>
        <authorList>
            <person name="Li Y."/>
            <person name="Tan C."/>
            <person name="Li Z."/>
            <person name="Guo J."/>
            <person name="Li S."/>
            <person name="Chen X."/>
            <person name="Wang C."/>
            <person name="Dai X."/>
            <person name="Yang H."/>
            <person name="Song W."/>
            <person name="Hou L."/>
            <person name="Xu J."/>
            <person name="Tong Z."/>
            <person name="Xu A."/>
            <person name="Yuan X."/>
            <person name="Wang W."/>
            <person name="Yang Q."/>
            <person name="Chen L."/>
            <person name="Sun Z."/>
            <person name="Wang K."/>
            <person name="Pan B."/>
            <person name="Chen J."/>
            <person name="Bao Y."/>
            <person name="Liu F."/>
            <person name="Qi X."/>
            <person name="Gang D.R."/>
            <person name="Wen J."/>
            <person name="Li J."/>
        </authorList>
    </citation>
    <scope>NUCLEOTIDE SEQUENCE</scope>
    <source>
        <strain evidence="5">Dzin_1.0</strain>
    </source>
</reference>
<protein>
    <recommendedName>
        <fullName evidence="4">RmlD-like substrate binding domain-containing protein</fullName>
    </recommendedName>
</protein>
<keyword evidence="6" id="KW-1185">Reference proteome</keyword>
<dbReference type="InterPro" id="IPR029903">
    <property type="entry name" value="RmlD-like-bd"/>
</dbReference>
<dbReference type="AlphaFoldDB" id="A0A9D5C9U0"/>
<feature type="region of interest" description="Disordered" evidence="3">
    <location>
        <begin position="70"/>
        <end position="89"/>
    </location>
</feature>
<comment type="caution">
    <text evidence="5">The sequence shown here is derived from an EMBL/GenBank/DDBJ whole genome shotgun (WGS) entry which is preliminary data.</text>
</comment>
<dbReference type="Pfam" id="PF04321">
    <property type="entry name" value="RmlD_sub_bind"/>
    <property type="match status" value="1"/>
</dbReference>
<dbReference type="OrthoDB" id="16464at2759"/>
<dbReference type="PANTHER" id="PTHR10491:SF4">
    <property type="entry name" value="METHIONINE ADENOSYLTRANSFERASE 2 SUBUNIT BETA"/>
    <property type="match status" value="1"/>
</dbReference>
<dbReference type="EMBL" id="JAGGNH010000006">
    <property type="protein sequence ID" value="KAJ0968825.1"/>
    <property type="molecule type" value="Genomic_DNA"/>
</dbReference>
<evidence type="ECO:0000256" key="2">
    <source>
        <dbReference type="ARBA" id="ARBA00024331"/>
    </source>
</evidence>
<name>A0A9D5C9U0_9LILI</name>
<dbReference type="Proteomes" id="UP001085076">
    <property type="component" value="Miscellaneous, Linkage group lg06"/>
</dbReference>
<dbReference type="InterPro" id="IPR005913">
    <property type="entry name" value="dTDP_dehydrorham_reduct"/>
</dbReference>
<evidence type="ECO:0000313" key="5">
    <source>
        <dbReference type="EMBL" id="KAJ0968825.1"/>
    </source>
</evidence>
<dbReference type="GO" id="GO:0048270">
    <property type="term" value="F:methionine adenosyltransferase regulator activity"/>
    <property type="evidence" value="ECO:0007669"/>
    <property type="project" value="TreeGrafter"/>
</dbReference>
<evidence type="ECO:0000313" key="6">
    <source>
        <dbReference type="Proteomes" id="UP001085076"/>
    </source>
</evidence>
<keyword evidence="1" id="KW-0560">Oxidoreductase</keyword>
<evidence type="ECO:0000256" key="1">
    <source>
        <dbReference type="ARBA" id="ARBA00023002"/>
    </source>
</evidence>
<dbReference type="CDD" id="cd05254">
    <property type="entry name" value="dTDP_HR_like_SDR_e"/>
    <property type="match status" value="1"/>
</dbReference>
<sequence>MTIAILTPILPIFHPAPLILHPPFVPSHRQAHPDTGTLRVRITSSVTHCGNNKIQSSHSPRPLRITPRSRHLERDPGQSPAMSSATANGSTASGLKFLIYGRTGWIGGLLGQLCAGSGIPYEYGSGRLENRASLEADLEAVRPTHVFNAAGVTGRPNVDWCETHRVETIRANVAGTLTLADVCRSKGLVLINYATGCIFEYDEKHPEGSGIGFKEEDTPNFIGSFYSKTKAMVEDLLKNYENVCTLRVRMPISSDLSNPRNFITKITRYEKVVNIPNSMTILDELLPISIEMAKRNLTGIFNFTNPGVVSHNEILEMYRDYIDPNFTWKNFTLEEQAKVIVAPRSNNELDTTKLKTEFPELLPIKESLIKYVFEPNKKTSSA</sequence>
<proteinExistence type="predicted"/>
<dbReference type="Gene3D" id="3.40.50.720">
    <property type="entry name" value="NAD(P)-binding Rossmann-like Domain"/>
    <property type="match status" value="1"/>
</dbReference>
<dbReference type="GO" id="GO:0006556">
    <property type="term" value="P:S-adenosylmethionine biosynthetic process"/>
    <property type="evidence" value="ECO:0007669"/>
    <property type="project" value="TreeGrafter"/>
</dbReference>
<organism evidence="5 6">
    <name type="scientific">Dioscorea zingiberensis</name>
    <dbReference type="NCBI Taxonomy" id="325984"/>
    <lineage>
        <taxon>Eukaryota</taxon>
        <taxon>Viridiplantae</taxon>
        <taxon>Streptophyta</taxon>
        <taxon>Embryophyta</taxon>
        <taxon>Tracheophyta</taxon>
        <taxon>Spermatophyta</taxon>
        <taxon>Magnoliopsida</taxon>
        <taxon>Liliopsida</taxon>
        <taxon>Dioscoreales</taxon>
        <taxon>Dioscoreaceae</taxon>
        <taxon>Dioscorea</taxon>
    </lineage>
</organism>
<dbReference type="FunFam" id="3.40.50.720:FF:000236">
    <property type="entry name" value="Bifunctional dTDP-4-dehydrorhamnose 3,5-epimerase/dTDP-4-dehydrorhamnose reductase"/>
    <property type="match status" value="1"/>
</dbReference>
<dbReference type="PANTHER" id="PTHR10491">
    <property type="entry name" value="DTDP-4-DEHYDRORHAMNOSE REDUCTASE"/>
    <property type="match status" value="1"/>
</dbReference>
<dbReference type="GO" id="GO:0010253">
    <property type="term" value="P:UDP-rhamnose biosynthetic process"/>
    <property type="evidence" value="ECO:0007669"/>
    <property type="project" value="UniProtKB-ARBA"/>
</dbReference>
<dbReference type="GO" id="GO:0016491">
    <property type="term" value="F:oxidoreductase activity"/>
    <property type="evidence" value="ECO:0007669"/>
    <property type="project" value="UniProtKB-KW"/>
</dbReference>
<dbReference type="InterPro" id="IPR036291">
    <property type="entry name" value="NAD(P)-bd_dom_sf"/>
</dbReference>
<dbReference type="GO" id="GO:0048269">
    <property type="term" value="C:methionine adenosyltransferase complex"/>
    <property type="evidence" value="ECO:0007669"/>
    <property type="project" value="TreeGrafter"/>
</dbReference>
<evidence type="ECO:0000259" key="4">
    <source>
        <dbReference type="Pfam" id="PF04321"/>
    </source>
</evidence>
<gene>
    <name evidence="5" type="ORF">J5N97_021702</name>
</gene>
<comment type="pathway">
    <text evidence="2">Carbohydrate biosynthesis.</text>
</comment>
<dbReference type="SUPFAM" id="SSF51735">
    <property type="entry name" value="NAD(P)-binding Rossmann-fold domains"/>
    <property type="match status" value="1"/>
</dbReference>
<accession>A0A9D5C9U0</accession>
<reference evidence="5" key="1">
    <citation type="submission" date="2021-03" db="EMBL/GenBank/DDBJ databases">
        <authorList>
            <person name="Li Z."/>
            <person name="Yang C."/>
        </authorList>
    </citation>
    <scope>NUCLEOTIDE SEQUENCE</scope>
    <source>
        <strain evidence="5">Dzin_1.0</strain>
        <tissue evidence="5">Leaf</tissue>
    </source>
</reference>